<dbReference type="AlphaFoldDB" id="A0A379CFY8"/>
<dbReference type="EMBL" id="UGTB01000004">
    <property type="protein sequence ID" value="SUB61019.1"/>
    <property type="molecule type" value="Genomic_DNA"/>
</dbReference>
<evidence type="ECO:0000313" key="1">
    <source>
        <dbReference type="EMBL" id="SUB61019.1"/>
    </source>
</evidence>
<accession>A0A379CFY8</accession>
<evidence type="ECO:0000313" key="2">
    <source>
        <dbReference type="Proteomes" id="UP000255101"/>
    </source>
</evidence>
<dbReference type="RefSeq" id="WP_002845649.1">
    <property type="nucleotide sequence ID" value="NZ_FOVA01000002.1"/>
</dbReference>
<proteinExistence type="predicted"/>
<organism evidence="1 2">
    <name type="scientific">Peptostreptococcus anaerobius</name>
    <dbReference type="NCBI Taxonomy" id="1261"/>
    <lineage>
        <taxon>Bacteria</taxon>
        <taxon>Bacillati</taxon>
        <taxon>Bacillota</taxon>
        <taxon>Clostridia</taxon>
        <taxon>Peptostreptococcales</taxon>
        <taxon>Peptostreptococcaceae</taxon>
        <taxon>Peptostreptococcus</taxon>
    </lineage>
</organism>
<protein>
    <submittedName>
        <fullName evidence="1">Uncharacterized protein</fullName>
    </submittedName>
</protein>
<dbReference type="Proteomes" id="UP000255101">
    <property type="component" value="Unassembled WGS sequence"/>
</dbReference>
<sequence>MNSGELLIHKINLKAYEYAIKWLQYEMKELGPFSGDDERLDEIKNEKQVIEMLLNLEREAANEK</sequence>
<name>A0A379CFY8_9FIRM</name>
<reference evidence="1 2" key="1">
    <citation type="submission" date="2018-06" db="EMBL/GenBank/DDBJ databases">
        <authorList>
            <consortium name="Pathogen Informatics"/>
            <person name="Doyle S."/>
        </authorList>
    </citation>
    <scope>NUCLEOTIDE SEQUENCE [LARGE SCALE GENOMIC DNA]</scope>
    <source>
        <strain evidence="1 2">NCTC11460</strain>
    </source>
</reference>
<gene>
    <name evidence="1" type="ORF">NCTC11460_00936</name>
</gene>